<sequence>MLSTGTSSACGASHGRTGADATSSGAATVSVKGLIDVCQPASEQLPEANFQSKLGHIPLGSPWQLHRVTPKLCFPLSPAFQNMHGLSSDQKLFLWETFSELQGRVAAVSGTPATFRERARRPIINQDPGVASSIHACGAEGTRGLLKRMTDHRVHVCVHGD</sequence>
<evidence type="ECO:0000313" key="3">
    <source>
        <dbReference type="Proteomes" id="UP001219934"/>
    </source>
</evidence>
<feature type="compositionally biased region" description="Polar residues" evidence="1">
    <location>
        <begin position="1"/>
        <end position="10"/>
    </location>
</feature>
<dbReference type="EMBL" id="JAPTMU010000038">
    <property type="protein sequence ID" value="KAJ4923247.1"/>
    <property type="molecule type" value="Genomic_DNA"/>
</dbReference>
<reference evidence="2" key="1">
    <citation type="submission" date="2022-11" db="EMBL/GenBank/DDBJ databases">
        <title>Chromosome-level genome of Pogonophryne albipinna.</title>
        <authorList>
            <person name="Jo E."/>
        </authorList>
    </citation>
    <scope>NUCLEOTIDE SEQUENCE</scope>
    <source>
        <strain evidence="2">SGF0006</strain>
        <tissue evidence="2">Muscle</tissue>
    </source>
</reference>
<dbReference type="AlphaFoldDB" id="A0AAD6F749"/>
<evidence type="ECO:0000313" key="2">
    <source>
        <dbReference type="EMBL" id="KAJ4923247.1"/>
    </source>
</evidence>
<organism evidence="2 3">
    <name type="scientific">Pogonophryne albipinna</name>
    <dbReference type="NCBI Taxonomy" id="1090488"/>
    <lineage>
        <taxon>Eukaryota</taxon>
        <taxon>Metazoa</taxon>
        <taxon>Chordata</taxon>
        <taxon>Craniata</taxon>
        <taxon>Vertebrata</taxon>
        <taxon>Euteleostomi</taxon>
        <taxon>Actinopterygii</taxon>
        <taxon>Neopterygii</taxon>
        <taxon>Teleostei</taxon>
        <taxon>Neoteleostei</taxon>
        <taxon>Acanthomorphata</taxon>
        <taxon>Eupercaria</taxon>
        <taxon>Perciformes</taxon>
        <taxon>Notothenioidei</taxon>
        <taxon>Pogonophryne</taxon>
    </lineage>
</organism>
<dbReference type="Proteomes" id="UP001219934">
    <property type="component" value="Unassembled WGS sequence"/>
</dbReference>
<feature type="region of interest" description="Disordered" evidence="1">
    <location>
        <begin position="1"/>
        <end position="23"/>
    </location>
</feature>
<evidence type="ECO:0000256" key="1">
    <source>
        <dbReference type="SAM" id="MobiDB-lite"/>
    </source>
</evidence>
<gene>
    <name evidence="2" type="ORF">JOQ06_026352</name>
</gene>
<accession>A0AAD6F749</accession>
<proteinExistence type="predicted"/>
<protein>
    <submittedName>
        <fullName evidence="2">Uncharacterized protein</fullName>
    </submittedName>
</protein>
<keyword evidence="3" id="KW-1185">Reference proteome</keyword>
<name>A0AAD6F749_9TELE</name>
<comment type="caution">
    <text evidence="2">The sequence shown here is derived from an EMBL/GenBank/DDBJ whole genome shotgun (WGS) entry which is preliminary data.</text>
</comment>